<dbReference type="EMBL" id="JANHOH010000002">
    <property type="protein sequence ID" value="MCQ6959282.1"/>
    <property type="molecule type" value="Genomic_DNA"/>
</dbReference>
<dbReference type="RefSeq" id="WP_256539466.1">
    <property type="nucleotide sequence ID" value="NZ_JANHOH010000002.1"/>
</dbReference>
<sequence length="123" mass="14469">MEHSAISIRPFIGAKDFELSRSFYRDLGFQESVLTPSMSLFKIQQLGFYLQDAFVKDWIDNTMVFLEVEDVARYWNELVALNLPNKYTGVKLTPIRVDHWGRECFLHDPSGILWHFGEFFKSK</sequence>
<dbReference type="Gene3D" id="3.10.180.10">
    <property type="entry name" value="2,3-Dihydroxybiphenyl 1,2-Dioxygenase, domain 1"/>
    <property type="match status" value="1"/>
</dbReference>
<evidence type="ECO:0000313" key="1">
    <source>
        <dbReference type="EMBL" id="MCQ6959282.1"/>
    </source>
</evidence>
<dbReference type="InterPro" id="IPR029068">
    <property type="entry name" value="Glyas_Bleomycin-R_OHBP_Dase"/>
</dbReference>
<evidence type="ECO:0000313" key="2">
    <source>
        <dbReference type="Proteomes" id="UP001204376"/>
    </source>
</evidence>
<accession>A0ABT1T3T7</accession>
<dbReference type="Proteomes" id="UP001204376">
    <property type="component" value="Unassembled WGS sequence"/>
</dbReference>
<organism evidence="1 2">
    <name type="scientific">Mucilaginibacter aquariorum</name>
    <dbReference type="NCBI Taxonomy" id="2967225"/>
    <lineage>
        <taxon>Bacteria</taxon>
        <taxon>Pseudomonadati</taxon>
        <taxon>Bacteroidota</taxon>
        <taxon>Sphingobacteriia</taxon>
        <taxon>Sphingobacteriales</taxon>
        <taxon>Sphingobacteriaceae</taxon>
        <taxon>Mucilaginibacter</taxon>
    </lineage>
</organism>
<comment type="caution">
    <text evidence="1">The sequence shown here is derived from an EMBL/GenBank/DDBJ whole genome shotgun (WGS) entry which is preliminary data.</text>
</comment>
<name>A0ABT1T3T7_9SPHI</name>
<keyword evidence="2" id="KW-1185">Reference proteome</keyword>
<dbReference type="SUPFAM" id="SSF54593">
    <property type="entry name" value="Glyoxalase/Bleomycin resistance protein/Dihydroxybiphenyl dioxygenase"/>
    <property type="match status" value="1"/>
</dbReference>
<gene>
    <name evidence="1" type="ORF">NPE20_15000</name>
</gene>
<proteinExistence type="predicted"/>
<reference evidence="1 2" key="1">
    <citation type="submission" date="2022-07" db="EMBL/GenBank/DDBJ databases">
        <title>Mucilaginibacter sp. JC4.</title>
        <authorList>
            <person name="Le V."/>
            <person name="Ko S.-R."/>
            <person name="Ahn C.-Y."/>
            <person name="Oh H.-M."/>
        </authorList>
    </citation>
    <scope>NUCLEOTIDE SEQUENCE [LARGE SCALE GENOMIC DNA]</scope>
    <source>
        <strain evidence="1 2">JC4</strain>
    </source>
</reference>
<protein>
    <submittedName>
        <fullName evidence="1">Glyoxalase</fullName>
    </submittedName>
</protein>